<keyword evidence="1" id="KW-0812">Transmembrane</keyword>
<dbReference type="InterPro" id="IPR025345">
    <property type="entry name" value="DUF4249"/>
</dbReference>
<dbReference type="Pfam" id="PF14054">
    <property type="entry name" value="DUF4249"/>
    <property type="match status" value="1"/>
</dbReference>
<accession>A0A4R3KRP8</accession>
<evidence type="ECO:0000256" key="1">
    <source>
        <dbReference type="SAM" id="Phobius"/>
    </source>
</evidence>
<keyword evidence="1" id="KW-0472">Membrane</keyword>
<proteinExistence type="predicted"/>
<keyword evidence="1" id="KW-1133">Transmembrane helix</keyword>
<sequence length="310" mass="34413">MRTFFCFARNKNKERLKYTNLTTAILVIGILAACTLFSGCEDVISVQLDEGDPLLVVDAFLDNTRRVQTIRLSKSSPYLSTEGAAGLTGARVAVVDLEDGRERLFRETSAGVYQWNPRVTEVFAEVGKEYELRIHLGKDTYSARSSVYPVPVIDSIVYDYEEKDPFQDEGYQAYFIAFDLEGQTDYYFIRSYRNGILRSRNIDFQVCVDAAYGEGADGLQFIEPVADFTPGDDPYRLGDSASVEIASIDKRTYGFLSQVMDLSTNTGLFATPPANVRSNIESLLPAPDLAPVGWFSVSAVSSAGIKIRKP</sequence>
<reference evidence="2 3" key="1">
    <citation type="submission" date="2019-03" db="EMBL/GenBank/DDBJ databases">
        <title>Genomic Encyclopedia of Type Strains, Phase IV (KMG-IV): sequencing the most valuable type-strain genomes for metagenomic binning, comparative biology and taxonomic classification.</title>
        <authorList>
            <person name="Goeker M."/>
        </authorList>
    </citation>
    <scope>NUCLEOTIDE SEQUENCE [LARGE SCALE GENOMIC DNA]</scope>
    <source>
        <strain evidence="2 3">DSM 21100</strain>
    </source>
</reference>
<comment type="caution">
    <text evidence="2">The sequence shown here is derived from an EMBL/GenBank/DDBJ whole genome shotgun (WGS) entry which is preliminary data.</text>
</comment>
<dbReference type="RefSeq" id="WP_132129153.1">
    <property type="nucleotide sequence ID" value="NZ_CP042432.1"/>
</dbReference>
<dbReference type="EMBL" id="SMAD01000005">
    <property type="protein sequence ID" value="TCS87364.1"/>
    <property type="molecule type" value="Genomic_DNA"/>
</dbReference>
<evidence type="ECO:0000313" key="3">
    <source>
        <dbReference type="Proteomes" id="UP000295807"/>
    </source>
</evidence>
<organism evidence="2 3">
    <name type="scientific">Anseongella ginsenosidimutans</name>
    <dbReference type="NCBI Taxonomy" id="496056"/>
    <lineage>
        <taxon>Bacteria</taxon>
        <taxon>Pseudomonadati</taxon>
        <taxon>Bacteroidota</taxon>
        <taxon>Sphingobacteriia</taxon>
        <taxon>Sphingobacteriales</taxon>
        <taxon>Sphingobacteriaceae</taxon>
        <taxon>Anseongella</taxon>
    </lineage>
</organism>
<gene>
    <name evidence="2" type="ORF">EDD80_105178</name>
</gene>
<keyword evidence="3" id="KW-1185">Reference proteome</keyword>
<dbReference type="Proteomes" id="UP000295807">
    <property type="component" value="Unassembled WGS sequence"/>
</dbReference>
<name>A0A4R3KRP8_9SPHI</name>
<dbReference type="PROSITE" id="PS51257">
    <property type="entry name" value="PROKAR_LIPOPROTEIN"/>
    <property type="match status" value="1"/>
</dbReference>
<evidence type="ECO:0000313" key="2">
    <source>
        <dbReference type="EMBL" id="TCS87364.1"/>
    </source>
</evidence>
<feature type="transmembrane region" description="Helical" evidence="1">
    <location>
        <begin position="21"/>
        <end position="39"/>
    </location>
</feature>
<protein>
    <submittedName>
        <fullName evidence="2">Uncharacterized protein DUF4249</fullName>
    </submittedName>
</protein>
<dbReference type="OrthoDB" id="637707at2"/>
<dbReference type="AlphaFoldDB" id="A0A4R3KRP8"/>